<dbReference type="Pfam" id="PF07714">
    <property type="entry name" value="PK_Tyr_Ser-Thr"/>
    <property type="match status" value="1"/>
</dbReference>
<feature type="repeat" description="WD" evidence="9">
    <location>
        <begin position="906"/>
        <end position="946"/>
    </location>
</feature>
<keyword evidence="6 15" id="KW-0418">Kinase</keyword>
<organism evidence="15 16">
    <name type="scientific">Gimesia panareensis</name>
    <dbReference type="NCBI Taxonomy" id="2527978"/>
    <lineage>
        <taxon>Bacteria</taxon>
        <taxon>Pseudomonadati</taxon>
        <taxon>Planctomycetota</taxon>
        <taxon>Planctomycetia</taxon>
        <taxon>Planctomycetales</taxon>
        <taxon>Planctomycetaceae</taxon>
        <taxon>Gimesia</taxon>
    </lineage>
</organism>
<dbReference type="InterPro" id="IPR036322">
    <property type="entry name" value="WD40_repeat_dom_sf"/>
</dbReference>
<feature type="transmembrane region" description="Helical" evidence="13">
    <location>
        <begin position="473"/>
        <end position="496"/>
    </location>
</feature>
<dbReference type="Gene3D" id="1.10.510.10">
    <property type="entry name" value="Transferase(Phosphotransferase) domain 1"/>
    <property type="match status" value="1"/>
</dbReference>
<keyword evidence="11" id="KW-0175">Coiled coil</keyword>
<dbReference type="GO" id="GO:0005524">
    <property type="term" value="F:ATP binding"/>
    <property type="evidence" value="ECO:0007669"/>
    <property type="project" value="UniProtKB-KW"/>
</dbReference>
<feature type="coiled-coil region" evidence="11">
    <location>
        <begin position="527"/>
        <end position="558"/>
    </location>
</feature>
<evidence type="ECO:0000256" key="9">
    <source>
        <dbReference type="PROSITE-ProRule" id="PRU00221"/>
    </source>
</evidence>
<evidence type="ECO:0000313" key="16">
    <source>
        <dbReference type="Proteomes" id="UP000315647"/>
    </source>
</evidence>
<dbReference type="EC" id="2.7.11.1" evidence="15"/>
<dbReference type="InterPro" id="IPR001680">
    <property type="entry name" value="WD40_rpt"/>
</dbReference>
<feature type="region of interest" description="Disordered" evidence="12">
    <location>
        <begin position="225"/>
        <end position="275"/>
    </location>
</feature>
<comment type="subcellular location">
    <subcellularLocation>
        <location evidence="1">Cytoplasm</location>
        <location evidence="1">Cytoskeleton</location>
        <location evidence="1">Microtubule organizing center</location>
        <location evidence="1">Centrosome</location>
    </subcellularLocation>
    <subcellularLocation>
        <location evidence="2">Cytoplasm</location>
        <location evidence="2">Cytoskeleton</location>
        <location evidence="2">Spindle pole</location>
    </subcellularLocation>
</comment>
<dbReference type="PROSITE" id="PS50011">
    <property type="entry name" value="PROTEIN_KINASE_DOM"/>
    <property type="match status" value="1"/>
</dbReference>
<comment type="similarity">
    <text evidence="3">Belongs to the protein kinase superfamily. NEK Ser/Thr protein kinase family. NIMA subfamily.</text>
</comment>
<evidence type="ECO:0000256" key="4">
    <source>
        <dbReference type="ARBA" id="ARBA00022679"/>
    </source>
</evidence>
<feature type="repeat" description="WD" evidence="9">
    <location>
        <begin position="1187"/>
        <end position="1228"/>
    </location>
</feature>
<dbReference type="InterPro" id="IPR008271">
    <property type="entry name" value="Ser/Thr_kinase_AS"/>
</dbReference>
<dbReference type="PANTHER" id="PTHR43289:SF34">
    <property type="entry name" value="SERINE_THREONINE-PROTEIN KINASE YBDM-RELATED"/>
    <property type="match status" value="1"/>
</dbReference>
<dbReference type="InterPro" id="IPR011009">
    <property type="entry name" value="Kinase-like_dom_sf"/>
</dbReference>
<dbReference type="EMBL" id="CP037421">
    <property type="protein sequence ID" value="QDT27619.1"/>
    <property type="molecule type" value="Genomic_DNA"/>
</dbReference>
<dbReference type="PROSITE" id="PS50082">
    <property type="entry name" value="WD_REPEATS_2"/>
    <property type="match status" value="3"/>
</dbReference>
<dbReference type="InterPro" id="IPR000719">
    <property type="entry name" value="Prot_kinase_dom"/>
</dbReference>
<keyword evidence="9" id="KW-0853">WD repeat</keyword>
<dbReference type="Pfam" id="PF00400">
    <property type="entry name" value="WD40"/>
    <property type="match status" value="6"/>
</dbReference>
<dbReference type="InterPro" id="IPR015943">
    <property type="entry name" value="WD40/YVTN_repeat-like_dom_sf"/>
</dbReference>
<gene>
    <name evidence="15" type="primary">prkC_11</name>
    <name evidence="15" type="ORF">Enr10x_29370</name>
</gene>
<name>A0A517Q7K9_9PLAN</name>
<protein>
    <submittedName>
        <fullName evidence="15">Serine/threonine-protein kinase PrkC</fullName>
        <ecNumber evidence="15">2.7.11.1</ecNumber>
    </submittedName>
</protein>
<evidence type="ECO:0000256" key="5">
    <source>
        <dbReference type="ARBA" id="ARBA00022741"/>
    </source>
</evidence>
<evidence type="ECO:0000256" key="11">
    <source>
        <dbReference type="SAM" id="Coils"/>
    </source>
</evidence>
<keyword evidence="5" id="KW-0547">Nucleotide-binding</keyword>
<dbReference type="PROSITE" id="PS00108">
    <property type="entry name" value="PROTEIN_KINASE_ST"/>
    <property type="match status" value="1"/>
</dbReference>
<dbReference type="GO" id="GO:0004674">
    <property type="term" value="F:protein serine/threonine kinase activity"/>
    <property type="evidence" value="ECO:0007669"/>
    <property type="project" value="UniProtKB-EC"/>
</dbReference>
<evidence type="ECO:0000313" key="15">
    <source>
        <dbReference type="EMBL" id="QDT27619.1"/>
    </source>
</evidence>
<dbReference type="SUPFAM" id="SSF48452">
    <property type="entry name" value="TPR-like"/>
    <property type="match status" value="2"/>
</dbReference>
<keyword evidence="13" id="KW-1133">Transmembrane helix</keyword>
<sequence length="1737" mass="195140">MRDVNSKSQVIADLAEEFVERYRRGERPPVSEYTAKHPELAEEIQEFISALVMVENLAPLDDGSAEGPMPGSPSKPKQLGDYRIIREAGRGGMGVVYEAEQISLGRHVALKVLPQQVLLDANQKRRFVREAKAAAKLHHTNIVPVFGVGEEEGLQYYVMQFIQGLGLDEVLEEIKRLQDNASPSGSVPVIELGKTPAETVSAAEMARSLMLNGLSPTIIAPDSDAAEEDDVLTETEQQSGAVPPTSLDETFPERVSDSSVRSGSLSLPGQSSEAGSRLQQKQLNYWQSVASIGVQVASALAYAHDQGVQHRDIKPSNLLLDLRGTVWITDFGLAKTDDQQNITHTGDILGTLRYMPPEAFEGRSDHRGDLYSLGLTLYEMLAMRPAFDDTDRHQLIKRVSSEAPPRLEKLNPDIPRDLVTIIHKAIDRDPAHRYQTAQDLAEDLERFIEDEPIKTRRISSIERFARWSRRNKTLSSLTVTIALLLMTLVVVTSVFAGHLKQKVDDEVLARKEEQKAREQAVAAEAVAVAAEKDANKKRELAEELQRQAEEAKEKLRYREYVAGMNYAHTLWDDGKINQLKSLLAGYVPAPESTEKDLRQFEWYYWWRAVHLEKVNLGTGGISGRICLIPEKNLLMVPHYGNRVTIVDTEQRRAIKSFGAPFDWGLKPWVTQDGSEVLYLAKADEKGERKLVRYRTDTWEPIPQSAITVAGRRGTFAVSPNGEYIAVSEFLAEQDSVQYPDRVRIYSRDGELITELPRHEQSQNDDVNVLCFSPDGNTLVVGYDKGLARARGFLDDPAKLDWKLVQGPTEWETLWFLRKAVNSITYSPDGKLLATCGYDGVRLWDPETFEPIKPIHYLNMPALKSITFSPSGKRMAACGLRDHNVYVWSIGSHENDLYFGQNAPIVIHGHDKTVVDLAFTSEDELWTAGAEGATRAWDLNRCQPFNTRRVDSDSDQTGLFFHPGRPGLIFCWELREKTNPAGLKSFLAGNANIISLDDVNVTLPWSTKSKARDKPRAARTVNGQWMVTWKPDDKKLQVQNLLTDEVVGEWDVDYIRSKKMDISLDGKTVVWAHPAENLGGGNWVSSKLTILSVAPGSQPETFQYWTDKGQIGWLKLSPDGTRLAIKGREETDLVDLSQARPTKLRRLRNIGPDLCGAFSQDGKLLAVGSWNHVVRLHDGQTGEIIRNLKGHSGGVTCLAFSADSTTLVSGSIDSTLRLWDPSSGELRTTLKQHFDAIESVAISADGRMIATHGRDHILRLWKGARGSDEILSDNWVGEYYNNKGTQKLKFVLYREAMEDLERAVRFLERKSTDRHSALFRLAALNFHFGAFDEYRAICRELTAEYAETDDLQIMERTVKICLFSDLKQSPETLAVVSRFSQAISENMAIKESRNKGKGPFAKWNYMALGIAQLRQGDYSAAMESFHRSNDLISKNGTQKVLSGLKASNWFYLALAAHHAGQTKDAANFYAKAVSKGRIDDSIRESMLENLIILNHVQREVEQLLPEDTRYLGYIERAGEFMNFGGYERAYEDLAAAWKNLAPGTESRNKAGYQLAILMVQLGYTEEYPSFCQKLISDTAPTTNPFVMERTIKACAFADVALSDEITAVMQRHIKYLTDNKAQLAETYRLFPNSPHVPLNCGIAEYRMGHYAKADQFLQESIELSSRMKSEFFRKWAMATTLYYRALVAHKEGRDAEAENLFRRATKVRKSIRDLSGRFTKSDWIVLLDAQRQAEALID</sequence>
<feature type="domain" description="Protein kinase" evidence="14">
    <location>
        <begin position="82"/>
        <end position="448"/>
    </location>
</feature>
<dbReference type="GO" id="GO:0000922">
    <property type="term" value="C:spindle pole"/>
    <property type="evidence" value="ECO:0007669"/>
    <property type="project" value="UniProtKB-SubCell"/>
</dbReference>
<dbReference type="SMART" id="SM00028">
    <property type="entry name" value="TPR"/>
    <property type="match status" value="5"/>
</dbReference>
<dbReference type="PROSITE" id="PS50005">
    <property type="entry name" value="TPR"/>
    <property type="match status" value="1"/>
</dbReference>
<evidence type="ECO:0000256" key="13">
    <source>
        <dbReference type="SAM" id="Phobius"/>
    </source>
</evidence>
<dbReference type="SMART" id="SM00320">
    <property type="entry name" value="WD40"/>
    <property type="match status" value="7"/>
</dbReference>
<dbReference type="RefSeq" id="WP_145450165.1">
    <property type="nucleotide sequence ID" value="NZ_CP037421.1"/>
</dbReference>
<dbReference type="InterPro" id="IPR011047">
    <property type="entry name" value="Quinoprotein_ADH-like_sf"/>
</dbReference>
<feature type="repeat" description="WD" evidence="9">
    <location>
        <begin position="1229"/>
        <end position="1261"/>
    </location>
</feature>
<dbReference type="Gene3D" id="2.130.10.10">
    <property type="entry name" value="YVTN repeat-like/Quinoprotein amine dehydrogenase"/>
    <property type="match status" value="3"/>
</dbReference>
<keyword evidence="10" id="KW-0802">TPR repeat</keyword>
<dbReference type="SMART" id="SM00220">
    <property type="entry name" value="S_TKc"/>
    <property type="match status" value="1"/>
</dbReference>
<evidence type="ECO:0000259" key="14">
    <source>
        <dbReference type="PROSITE" id="PS50011"/>
    </source>
</evidence>
<dbReference type="SUPFAM" id="SSF56112">
    <property type="entry name" value="Protein kinase-like (PK-like)"/>
    <property type="match status" value="1"/>
</dbReference>
<dbReference type="SUPFAM" id="SSF50998">
    <property type="entry name" value="Quinoprotein alcohol dehydrogenase-like"/>
    <property type="match status" value="1"/>
</dbReference>
<dbReference type="CDD" id="cd14014">
    <property type="entry name" value="STKc_PknB_like"/>
    <property type="match status" value="1"/>
</dbReference>
<evidence type="ECO:0000256" key="12">
    <source>
        <dbReference type="SAM" id="MobiDB-lite"/>
    </source>
</evidence>
<reference evidence="15 16" key="1">
    <citation type="submission" date="2019-03" db="EMBL/GenBank/DDBJ databases">
        <title>Deep-cultivation of Planctomycetes and their phenomic and genomic characterization uncovers novel biology.</title>
        <authorList>
            <person name="Wiegand S."/>
            <person name="Jogler M."/>
            <person name="Boedeker C."/>
            <person name="Pinto D."/>
            <person name="Vollmers J."/>
            <person name="Rivas-Marin E."/>
            <person name="Kohn T."/>
            <person name="Peeters S.H."/>
            <person name="Heuer A."/>
            <person name="Rast P."/>
            <person name="Oberbeckmann S."/>
            <person name="Bunk B."/>
            <person name="Jeske O."/>
            <person name="Meyerdierks A."/>
            <person name="Storesund J.E."/>
            <person name="Kallscheuer N."/>
            <person name="Luecker S."/>
            <person name="Lage O.M."/>
            <person name="Pohl T."/>
            <person name="Merkel B.J."/>
            <person name="Hornburger P."/>
            <person name="Mueller R.-W."/>
            <person name="Bruemmer F."/>
            <person name="Labrenz M."/>
            <person name="Spormann A.M."/>
            <person name="Op den Camp H."/>
            <person name="Overmann J."/>
            <person name="Amann R."/>
            <person name="Jetten M.S.M."/>
            <person name="Mascher T."/>
            <person name="Medema M.H."/>
            <person name="Devos D.P."/>
            <person name="Kaster A.-K."/>
            <person name="Ovreas L."/>
            <person name="Rohde M."/>
            <person name="Galperin M.Y."/>
            <person name="Jogler C."/>
        </authorList>
    </citation>
    <scope>NUCLEOTIDE SEQUENCE [LARGE SCALE GENOMIC DNA]</scope>
    <source>
        <strain evidence="15 16">Enr10</strain>
    </source>
</reference>
<dbReference type="InterPro" id="IPR001245">
    <property type="entry name" value="Ser-Thr/Tyr_kinase_cat_dom"/>
</dbReference>
<dbReference type="GO" id="GO:0005813">
    <property type="term" value="C:centrosome"/>
    <property type="evidence" value="ECO:0007669"/>
    <property type="project" value="UniProtKB-SubCell"/>
</dbReference>
<dbReference type="Gene3D" id="1.25.40.10">
    <property type="entry name" value="Tetratricopeptide repeat domain"/>
    <property type="match status" value="2"/>
</dbReference>
<keyword evidence="4 15" id="KW-0808">Transferase</keyword>
<keyword evidence="8" id="KW-0963">Cytoplasm</keyword>
<evidence type="ECO:0000256" key="3">
    <source>
        <dbReference type="ARBA" id="ARBA00010886"/>
    </source>
</evidence>
<accession>A0A517Q7K9</accession>
<evidence type="ECO:0000256" key="6">
    <source>
        <dbReference type="ARBA" id="ARBA00022777"/>
    </source>
</evidence>
<dbReference type="InterPro" id="IPR011990">
    <property type="entry name" value="TPR-like_helical_dom_sf"/>
</dbReference>
<keyword evidence="13" id="KW-0472">Membrane</keyword>
<feature type="repeat" description="TPR" evidence="10">
    <location>
        <begin position="1401"/>
        <end position="1434"/>
    </location>
</feature>
<dbReference type="PANTHER" id="PTHR43289">
    <property type="entry name" value="MITOGEN-ACTIVATED PROTEIN KINASE KINASE KINASE 20-RELATED"/>
    <property type="match status" value="1"/>
</dbReference>
<evidence type="ECO:0000256" key="10">
    <source>
        <dbReference type="PROSITE-ProRule" id="PRU00339"/>
    </source>
</evidence>
<keyword evidence="16" id="KW-1185">Reference proteome</keyword>
<evidence type="ECO:0000256" key="8">
    <source>
        <dbReference type="ARBA" id="ARBA00023212"/>
    </source>
</evidence>
<evidence type="ECO:0000256" key="7">
    <source>
        <dbReference type="ARBA" id="ARBA00022840"/>
    </source>
</evidence>
<keyword evidence="13" id="KW-0812">Transmembrane</keyword>
<dbReference type="PROSITE" id="PS50294">
    <property type="entry name" value="WD_REPEATS_REGION"/>
    <property type="match status" value="2"/>
</dbReference>
<evidence type="ECO:0000256" key="1">
    <source>
        <dbReference type="ARBA" id="ARBA00004300"/>
    </source>
</evidence>
<proteinExistence type="inferred from homology"/>
<keyword evidence="7" id="KW-0067">ATP-binding</keyword>
<dbReference type="Gene3D" id="3.30.200.20">
    <property type="entry name" value="Phosphorylase Kinase, domain 1"/>
    <property type="match status" value="1"/>
</dbReference>
<keyword evidence="8" id="KW-0206">Cytoskeleton</keyword>
<dbReference type="InterPro" id="IPR019734">
    <property type="entry name" value="TPR_rpt"/>
</dbReference>
<dbReference type="Proteomes" id="UP000315647">
    <property type="component" value="Chromosome"/>
</dbReference>
<feature type="compositionally biased region" description="Low complexity" evidence="12">
    <location>
        <begin position="257"/>
        <end position="267"/>
    </location>
</feature>
<dbReference type="SUPFAM" id="SSF50978">
    <property type="entry name" value="WD40 repeat-like"/>
    <property type="match status" value="1"/>
</dbReference>
<evidence type="ECO:0000256" key="2">
    <source>
        <dbReference type="ARBA" id="ARBA00004647"/>
    </source>
</evidence>